<name>A0A6F8T9E2_9GAMM</name>
<evidence type="ECO:0000313" key="5">
    <source>
        <dbReference type="EMBL" id="BCA96780.1"/>
    </source>
</evidence>
<dbReference type="GO" id="GO:0018169">
    <property type="term" value="F:ribosomal S6-glutamic acid ligase activity"/>
    <property type="evidence" value="ECO:0007669"/>
    <property type="project" value="TreeGrafter"/>
</dbReference>
<keyword evidence="2" id="KW-0547">Nucleotide-binding</keyword>
<evidence type="ECO:0000313" key="6">
    <source>
        <dbReference type="Proteomes" id="UP000502894"/>
    </source>
</evidence>
<evidence type="ECO:0000256" key="3">
    <source>
        <dbReference type="SAM" id="Phobius"/>
    </source>
</evidence>
<feature type="domain" description="ATP-grasp" evidence="4">
    <location>
        <begin position="57"/>
        <end position="312"/>
    </location>
</feature>
<dbReference type="RefSeq" id="WP_173238013.1">
    <property type="nucleotide sequence ID" value="NZ_AP022839.1"/>
</dbReference>
<dbReference type="GO" id="GO:0046872">
    <property type="term" value="F:metal ion binding"/>
    <property type="evidence" value="ECO:0007669"/>
    <property type="project" value="InterPro"/>
</dbReference>
<dbReference type="PANTHER" id="PTHR21621:SF0">
    <property type="entry name" value="BETA-CITRYLGLUTAMATE SYNTHASE B-RELATED"/>
    <property type="match status" value="1"/>
</dbReference>
<dbReference type="InterPro" id="IPR013651">
    <property type="entry name" value="ATP-grasp_RimK-type"/>
</dbReference>
<dbReference type="InterPro" id="IPR013815">
    <property type="entry name" value="ATP_grasp_subdomain_1"/>
</dbReference>
<gene>
    <name evidence="5" type="primary">murE3</name>
    <name evidence="5" type="ORF">TUM19329_31410</name>
</gene>
<reference evidence="5" key="1">
    <citation type="journal article" date="2020" name="Microbiol. Resour. Announc.">
        <title>Complete Genome Sequence of Novel Psychrotolerant Legionella Strain TUM19329, Isolated from Antarctic Lake Sediment.</title>
        <authorList>
            <person name="Shimada S."/>
            <person name="Nakai R."/>
            <person name="Aoki K."/>
            <person name="Shimoeda N."/>
            <person name="Ohno G."/>
            <person name="Miyazaki Y."/>
            <person name="Kudoh S."/>
            <person name="Imura S."/>
            <person name="Watanabe K."/>
            <person name="Ishii Y."/>
            <person name="Tateda K."/>
        </authorList>
    </citation>
    <scope>NUCLEOTIDE SEQUENCE [LARGE SCALE GENOMIC DNA]</scope>
    <source>
        <strain evidence="5">TUM19329</strain>
    </source>
</reference>
<dbReference type="PANTHER" id="PTHR21621">
    <property type="entry name" value="RIBOSOMAL PROTEIN S6 MODIFICATION PROTEIN"/>
    <property type="match status" value="1"/>
</dbReference>
<keyword evidence="3" id="KW-0812">Transmembrane</keyword>
<evidence type="ECO:0000256" key="2">
    <source>
        <dbReference type="PROSITE-ProRule" id="PRU00409"/>
    </source>
</evidence>
<dbReference type="Gene3D" id="3.30.1490.20">
    <property type="entry name" value="ATP-grasp fold, A domain"/>
    <property type="match status" value="1"/>
</dbReference>
<keyword evidence="3" id="KW-0472">Membrane</keyword>
<keyword evidence="6" id="KW-1185">Reference proteome</keyword>
<feature type="transmembrane region" description="Helical" evidence="3">
    <location>
        <begin position="331"/>
        <end position="349"/>
    </location>
</feature>
<protein>
    <submittedName>
        <fullName evidence="5">UDP-N-acetylmuramyl peptide synthase</fullName>
    </submittedName>
</protein>
<proteinExistence type="predicted"/>
<dbReference type="InterPro" id="IPR011761">
    <property type="entry name" value="ATP-grasp"/>
</dbReference>
<dbReference type="GO" id="GO:0005524">
    <property type="term" value="F:ATP binding"/>
    <property type="evidence" value="ECO:0007669"/>
    <property type="project" value="UniProtKB-UniRule"/>
</dbReference>
<keyword evidence="3" id="KW-1133">Transmembrane helix</keyword>
<evidence type="ECO:0000259" key="4">
    <source>
        <dbReference type="PROSITE" id="PS50975"/>
    </source>
</evidence>
<sequence length="350" mass="39621">MCYYRSAKALFLPVKPVDEINGFELKLGQHSYLFCENETPFNNTSSARIAVDKYTTNKLLEMAGIPVPKSVALHLNEFDQNKTEEMIAHLKFPLVIKPVDGTLGTGVLCNIQTLEELLFFLPTQFSQYDHLLIEEFHGKLKSYRALVFNKQVIGIVQRHPAHVTGDGKHNIQELIDLSNIQRKEINPFLGAISIDTECQIRLKELGLDADYIPSAGEKLVLCYTSNATRGGLYESLGNQICEENRKILRQVATVLNLKLTGIDVECADINSPMTRSNGIVLEVNHCPSIRIHEFPLIGTPHFVTRQIMRSFIFRHPLAYLYSLFSNEPTAFYLRTLLTISILGIVFWLIP</sequence>
<keyword evidence="2" id="KW-0067">ATP-binding</keyword>
<evidence type="ECO:0000256" key="1">
    <source>
        <dbReference type="ARBA" id="ARBA00023211"/>
    </source>
</evidence>
<accession>A0A6F8T9E2</accession>
<dbReference type="AlphaFoldDB" id="A0A6F8T9E2"/>
<dbReference type="GO" id="GO:0005737">
    <property type="term" value="C:cytoplasm"/>
    <property type="evidence" value="ECO:0007669"/>
    <property type="project" value="TreeGrafter"/>
</dbReference>
<dbReference type="Pfam" id="PF08443">
    <property type="entry name" value="RimK"/>
    <property type="match status" value="1"/>
</dbReference>
<dbReference type="Gene3D" id="3.30.470.20">
    <property type="entry name" value="ATP-grasp fold, B domain"/>
    <property type="match status" value="2"/>
</dbReference>
<dbReference type="KEGG" id="lant:TUM19329_31410"/>
<organism evidence="5 6">
    <name type="scientific">Legionella antarctica</name>
    <dbReference type="NCBI Taxonomy" id="2708020"/>
    <lineage>
        <taxon>Bacteria</taxon>
        <taxon>Pseudomonadati</taxon>
        <taxon>Pseudomonadota</taxon>
        <taxon>Gammaproteobacteria</taxon>
        <taxon>Legionellales</taxon>
        <taxon>Legionellaceae</taxon>
        <taxon>Legionella</taxon>
    </lineage>
</organism>
<dbReference type="Proteomes" id="UP000502894">
    <property type="component" value="Chromosome"/>
</dbReference>
<dbReference type="SUPFAM" id="SSF56059">
    <property type="entry name" value="Glutathione synthetase ATP-binding domain-like"/>
    <property type="match status" value="1"/>
</dbReference>
<dbReference type="PROSITE" id="PS50975">
    <property type="entry name" value="ATP_GRASP"/>
    <property type="match status" value="1"/>
</dbReference>
<dbReference type="GO" id="GO:0009432">
    <property type="term" value="P:SOS response"/>
    <property type="evidence" value="ECO:0007669"/>
    <property type="project" value="TreeGrafter"/>
</dbReference>
<dbReference type="EMBL" id="AP022839">
    <property type="protein sequence ID" value="BCA96780.1"/>
    <property type="molecule type" value="Genomic_DNA"/>
</dbReference>
<keyword evidence="1" id="KW-0464">Manganese</keyword>